<gene>
    <name evidence="4" type="ORF">HKI87_08g53000</name>
</gene>
<proteinExistence type="predicted"/>
<feature type="domain" description="F-box" evidence="3">
    <location>
        <begin position="1"/>
        <end position="37"/>
    </location>
</feature>
<dbReference type="SUPFAM" id="SSF52047">
    <property type="entry name" value="RNI-like"/>
    <property type="match status" value="1"/>
</dbReference>
<feature type="compositionally biased region" description="Low complexity" evidence="2">
    <location>
        <begin position="72"/>
        <end position="88"/>
    </location>
</feature>
<sequence>MEDLPPEVLGHALQFASSWRDVVACAGVCKSWRQATQEAARCQLLETGFDSGVAVETFEGFQWSDFETLREASSPAPATPNATPSRSSLSDAWQEVSATENAEHWSPKTPSPDRTILVAKPRETLLVRVIPQLQVFGHLLASVYLNSFSLDDAKLRQVLQSCPNLRRLALSHVCAQKVERSTRGLLSPLDENADPGIVSPVKRAGIVAEESRSRHVEGAESLECCGCASLTGAGFKGIGKLCPSLRDLDLVLHHVNRPGDLMGILRSLSGVAPKLRSLSVRVVEPVGLRHLSPKRHYEWVDRPLFTWGHLEALMGEAGALGAMECLRLEPWSAAGDSLERLGGRALPRLRSLGIINPAHRRIDGTTAGGVAGCSRLSSLRGLRHLQLAPVSDVEGLLEAMSDPAFVETLERVEVECHAPVDDSQRREMRQMCEGVGCVVLTCVDAETRARVQREWRHGVEVLY</sequence>
<evidence type="ECO:0000256" key="1">
    <source>
        <dbReference type="ARBA" id="ARBA00004430"/>
    </source>
</evidence>
<evidence type="ECO:0000313" key="5">
    <source>
        <dbReference type="Proteomes" id="UP001472866"/>
    </source>
</evidence>
<evidence type="ECO:0000259" key="3">
    <source>
        <dbReference type="Pfam" id="PF12937"/>
    </source>
</evidence>
<organism evidence="4 5">
    <name type="scientific">Chloropicon roscoffensis</name>
    <dbReference type="NCBI Taxonomy" id="1461544"/>
    <lineage>
        <taxon>Eukaryota</taxon>
        <taxon>Viridiplantae</taxon>
        <taxon>Chlorophyta</taxon>
        <taxon>Chloropicophyceae</taxon>
        <taxon>Chloropicales</taxon>
        <taxon>Chloropicaceae</taxon>
        <taxon>Chloropicon</taxon>
    </lineage>
</organism>
<accession>A0AAX4PC40</accession>
<dbReference type="InterPro" id="IPR036047">
    <property type="entry name" value="F-box-like_dom_sf"/>
</dbReference>
<protein>
    <submittedName>
        <fullName evidence="4">F-box domain-containing protein</fullName>
    </submittedName>
</protein>
<evidence type="ECO:0000313" key="4">
    <source>
        <dbReference type="EMBL" id="WZN63749.1"/>
    </source>
</evidence>
<dbReference type="Proteomes" id="UP001472866">
    <property type="component" value="Chromosome 08"/>
</dbReference>
<comment type="subcellular location">
    <subcellularLocation>
        <location evidence="1">Cytoplasm</location>
        <location evidence="1">Cytoskeleton</location>
        <location evidence="1">Cilium axoneme</location>
    </subcellularLocation>
</comment>
<dbReference type="InterPro" id="IPR032675">
    <property type="entry name" value="LRR_dom_sf"/>
</dbReference>
<dbReference type="Gene3D" id="3.80.10.10">
    <property type="entry name" value="Ribonuclease Inhibitor"/>
    <property type="match status" value="1"/>
</dbReference>
<dbReference type="Pfam" id="PF12937">
    <property type="entry name" value="F-box-like"/>
    <property type="match status" value="1"/>
</dbReference>
<dbReference type="InterPro" id="IPR001810">
    <property type="entry name" value="F-box_dom"/>
</dbReference>
<dbReference type="EMBL" id="CP151508">
    <property type="protein sequence ID" value="WZN63749.1"/>
    <property type="molecule type" value="Genomic_DNA"/>
</dbReference>
<keyword evidence="5" id="KW-1185">Reference proteome</keyword>
<dbReference type="Gene3D" id="1.20.1280.50">
    <property type="match status" value="1"/>
</dbReference>
<name>A0AAX4PC40_9CHLO</name>
<feature type="region of interest" description="Disordered" evidence="2">
    <location>
        <begin position="72"/>
        <end position="93"/>
    </location>
</feature>
<reference evidence="4 5" key="1">
    <citation type="submission" date="2024-03" db="EMBL/GenBank/DDBJ databases">
        <title>Complete genome sequence of the green alga Chloropicon roscoffensis RCC1871.</title>
        <authorList>
            <person name="Lemieux C."/>
            <person name="Pombert J.-F."/>
            <person name="Otis C."/>
            <person name="Turmel M."/>
        </authorList>
    </citation>
    <scope>NUCLEOTIDE SEQUENCE [LARGE SCALE GENOMIC DNA]</scope>
    <source>
        <strain evidence="4 5">RCC1871</strain>
    </source>
</reference>
<dbReference type="SUPFAM" id="SSF81383">
    <property type="entry name" value="F-box domain"/>
    <property type="match status" value="1"/>
</dbReference>
<dbReference type="AlphaFoldDB" id="A0AAX4PC40"/>
<dbReference type="GO" id="GO:0005930">
    <property type="term" value="C:axoneme"/>
    <property type="evidence" value="ECO:0007669"/>
    <property type="project" value="UniProtKB-SubCell"/>
</dbReference>
<evidence type="ECO:0000256" key="2">
    <source>
        <dbReference type="SAM" id="MobiDB-lite"/>
    </source>
</evidence>